<evidence type="ECO:0000256" key="5">
    <source>
        <dbReference type="PROSITE-ProRule" id="PRU01240"/>
    </source>
</evidence>
<keyword evidence="2 5" id="KW-0645">Protease</keyword>
<feature type="active site" description="Charge relay system" evidence="5">
    <location>
        <position position="234"/>
    </location>
</feature>
<accession>A0A9E6R6I2</accession>
<evidence type="ECO:0000256" key="3">
    <source>
        <dbReference type="ARBA" id="ARBA00022801"/>
    </source>
</evidence>
<dbReference type="PANTHER" id="PTHR43806">
    <property type="entry name" value="PEPTIDASE S8"/>
    <property type="match status" value="1"/>
</dbReference>
<feature type="active site" description="Charge relay system" evidence="5">
    <location>
        <position position="3"/>
    </location>
</feature>
<dbReference type="InterPro" id="IPR036852">
    <property type="entry name" value="Peptidase_S8/S53_dom_sf"/>
</dbReference>
<dbReference type="EMBL" id="CP081869">
    <property type="protein sequence ID" value="QZN98301.1"/>
    <property type="molecule type" value="Genomic_DNA"/>
</dbReference>
<organism evidence="7 8">
    <name type="scientific">Chenggangzhangella methanolivorans</name>
    <dbReference type="NCBI Taxonomy" id="1437009"/>
    <lineage>
        <taxon>Bacteria</taxon>
        <taxon>Pseudomonadati</taxon>
        <taxon>Pseudomonadota</taxon>
        <taxon>Alphaproteobacteria</taxon>
        <taxon>Hyphomicrobiales</taxon>
        <taxon>Methylopilaceae</taxon>
        <taxon>Chenggangzhangella</taxon>
    </lineage>
</organism>
<keyword evidence="8" id="KW-1185">Reference proteome</keyword>
<dbReference type="InterPro" id="IPR000209">
    <property type="entry name" value="Peptidase_S8/S53_dom"/>
</dbReference>
<feature type="active site" description="Charge relay system" evidence="5">
    <location>
        <position position="61"/>
    </location>
</feature>
<dbReference type="GO" id="GO:0004252">
    <property type="term" value="F:serine-type endopeptidase activity"/>
    <property type="evidence" value="ECO:0007669"/>
    <property type="project" value="UniProtKB-UniRule"/>
</dbReference>
<dbReference type="AlphaFoldDB" id="A0A9E6R6I2"/>
<dbReference type="Proteomes" id="UP000825701">
    <property type="component" value="Chromosome"/>
</dbReference>
<dbReference type="SUPFAM" id="SSF52743">
    <property type="entry name" value="Subtilisin-like"/>
    <property type="match status" value="1"/>
</dbReference>
<evidence type="ECO:0000256" key="4">
    <source>
        <dbReference type="ARBA" id="ARBA00022825"/>
    </source>
</evidence>
<proteinExistence type="inferred from homology"/>
<dbReference type="RefSeq" id="WP_261401208.1">
    <property type="nucleotide sequence ID" value="NZ_CP081869.1"/>
</dbReference>
<dbReference type="PROSITE" id="PS00137">
    <property type="entry name" value="SUBTILASE_HIS"/>
    <property type="match status" value="1"/>
</dbReference>
<comment type="similarity">
    <text evidence="1 5">Belongs to the peptidase S8 family.</text>
</comment>
<dbReference type="PRINTS" id="PR00723">
    <property type="entry name" value="SUBTILISIN"/>
</dbReference>
<dbReference type="PANTHER" id="PTHR43806:SF11">
    <property type="entry name" value="CEREVISIN-RELATED"/>
    <property type="match status" value="1"/>
</dbReference>
<dbReference type="PROSITE" id="PS00138">
    <property type="entry name" value="SUBTILASE_SER"/>
    <property type="match status" value="1"/>
</dbReference>
<evidence type="ECO:0000259" key="6">
    <source>
        <dbReference type="Pfam" id="PF00082"/>
    </source>
</evidence>
<sequence length="547" mass="57126">MLDTGVALKHPMLEGKIVSQACYSTNEPAETATSICPGGDPEDTGENSGRACTSVPDGCEHGTHVASIAVGDGSRFDGVARGASLIPIQMFSRFTDCGGGPSPCISSYTTDQIKALERVFRLRNRFTIDVVNMSVSDGAHAASCDAVSPALKTAIDNLRSAGIATVISSGNGGLTGRIGFPACISSAIAVGSSTKKDVIAFTSNHSPLVKLLAPGDQIEAAVPPKAFAVLSGTSMAAPHVAGAFALMRDAQPEASVDDIVSALECSGKTLHQRDQGGGAAIGISPQLPRIDVLGARDWLRGKPNTKREWLFERADDAGDWAPVLQDWKVRRGSYMLDITGPGAAATEVANCSGSFTVEAAMRRVDPQVDRFASSGLFFKAKVNRATNAISGYFVSYNKCPTNDAGACTTDPEDKPGQLIVAKMVDFKFDGTGGSGASVCIRKAKVNVNKVNLLKVVTNGSSHRVFMNDVQVCAFEDATYSSGSIVLASFRNVPGSEFRVDEVKIRSNDKGPVESIGAMAEPDSYAPDLMAGSASLFGPDPVASMAAR</sequence>
<reference evidence="7" key="1">
    <citation type="submission" date="2021-08" db="EMBL/GenBank/DDBJ databases">
        <authorList>
            <person name="Zhang H."/>
            <person name="Xu M."/>
            <person name="Yu Z."/>
            <person name="Yang L."/>
            <person name="Cai Y."/>
        </authorList>
    </citation>
    <scope>NUCLEOTIDE SEQUENCE</scope>
    <source>
        <strain evidence="7">CHL1</strain>
    </source>
</reference>
<evidence type="ECO:0000256" key="1">
    <source>
        <dbReference type="ARBA" id="ARBA00011073"/>
    </source>
</evidence>
<name>A0A9E6R6I2_9HYPH</name>
<dbReference type="Gene3D" id="3.40.50.200">
    <property type="entry name" value="Peptidase S8/S53 domain"/>
    <property type="match status" value="1"/>
</dbReference>
<evidence type="ECO:0000313" key="7">
    <source>
        <dbReference type="EMBL" id="QZN98301.1"/>
    </source>
</evidence>
<keyword evidence="4 5" id="KW-0720">Serine protease</keyword>
<dbReference type="InterPro" id="IPR050131">
    <property type="entry name" value="Peptidase_S8_subtilisin-like"/>
</dbReference>
<keyword evidence="3 5" id="KW-0378">Hydrolase</keyword>
<gene>
    <name evidence="7" type="ORF">K6K41_14285</name>
</gene>
<dbReference type="KEGG" id="cmet:K6K41_14285"/>
<dbReference type="GO" id="GO:0006508">
    <property type="term" value="P:proteolysis"/>
    <property type="evidence" value="ECO:0007669"/>
    <property type="project" value="UniProtKB-KW"/>
</dbReference>
<feature type="domain" description="Peptidase S8/S53" evidence="6">
    <location>
        <begin position="2"/>
        <end position="263"/>
    </location>
</feature>
<dbReference type="InterPro" id="IPR022398">
    <property type="entry name" value="Peptidase_S8_His-AS"/>
</dbReference>
<dbReference type="PROSITE" id="PS51892">
    <property type="entry name" value="SUBTILASE"/>
    <property type="match status" value="1"/>
</dbReference>
<evidence type="ECO:0000256" key="2">
    <source>
        <dbReference type="ARBA" id="ARBA00022670"/>
    </source>
</evidence>
<dbReference type="Gene3D" id="2.60.120.560">
    <property type="entry name" value="Exo-inulinase, domain 1"/>
    <property type="match status" value="1"/>
</dbReference>
<dbReference type="InterPro" id="IPR023828">
    <property type="entry name" value="Peptidase_S8_Ser-AS"/>
</dbReference>
<dbReference type="InterPro" id="IPR015500">
    <property type="entry name" value="Peptidase_S8_subtilisin-rel"/>
</dbReference>
<evidence type="ECO:0000313" key="8">
    <source>
        <dbReference type="Proteomes" id="UP000825701"/>
    </source>
</evidence>
<dbReference type="Pfam" id="PF00082">
    <property type="entry name" value="Peptidase_S8"/>
    <property type="match status" value="1"/>
</dbReference>
<protein>
    <submittedName>
        <fullName evidence="7">S8 family serine peptidase</fullName>
    </submittedName>
</protein>